<proteinExistence type="predicted"/>
<evidence type="ECO:0000313" key="1">
    <source>
        <dbReference type="EMBL" id="VAX18635.1"/>
    </source>
</evidence>
<accession>A0A3B1CIP0</accession>
<dbReference type="EMBL" id="UOGC01000074">
    <property type="protein sequence ID" value="VAX18635.1"/>
    <property type="molecule type" value="Genomic_DNA"/>
</dbReference>
<sequence>MNTRERASTFLLGKRKVFPLMLTSQMAGGF</sequence>
<protein>
    <submittedName>
        <fullName evidence="1">Uncharacterized protein</fullName>
    </submittedName>
</protein>
<gene>
    <name evidence="1" type="ORF">MNBD_NITROSPINAE01-496</name>
</gene>
<dbReference type="AlphaFoldDB" id="A0A3B1CIP0"/>
<organism evidence="1">
    <name type="scientific">hydrothermal vent metagenome</name>
    <dbReference type="NCBI Taxonomy" id="652676"/>
    <lineage>
        <taxon>unclassified sequences</taxon>
        <taxon>metagenomes</taxon>
        <taxon>ecological metagenomes</taxon>
    </lineage>
</organism>
<reference evidence="1" key="1">
    <citation type="submission" date="2018-06" db="EMBL/GenBank/DDBJ databases">
        <authorList>
            <person name="Zhirakovskaya E."/>
        </authorList>
    </citation>
    <scope>NUCLEOTIDE SEQUENCE</scope>
</reference>
<name>A0A3B1CIP0_9ZZZZ</name>